<evidence type="ECO:0000313" key="3">
    <source>
        <dbReference type="EMBL" id="KAA9321352.1"/>
    </source>
</evidence>
<dbReference type="InterPro" id="IPR000326">
    <property type="entry name" value="PAP2/HPO"/>
</dbReference>
<evidence type="ECO:0000256" key="1">
    <source>
        <dbReference type="SAM" id="Phobius"/>
    </source>
</evidence>
<dbReference type="CDD" id="cd03392">
    <property type="entry name" value="PAP2_like_2"/>
    <property type="match status" value="1"/>
</dbReference>
<organism evidence="3 4">
    <name type="scientific">Lactobacillus jensenii</name>
    <dbReference type="NCBI Taxonomy" id="109790"/>
    <lineage>
        <taxon>Bacteria</taxon>
        <taxon>Bacillati</taxon>
        <taxon>Bacillota</taxon>
        <taxon>Bacilli</taxon>
        <taxon>Lactobacillales</taxon>
        <taxon>Lactobacillaceae</taxon>
        <taxon>Lactobacillus</taxon>
    </lineage>
</organism>
<feature type="transmembrane region" description="Helical" evidence="1">
    <location>
        <begin position="159"/>
        <end position="180"/>
    </location>
</feature>
<dbReference type="Pfam" id="PF01569">
    <property type="entry name" value="PAP2"/>
    <property type="match status" value="1"/>
</dbReference>
<keyword evidence="1" id="KW-1133">Transmembrane helix</keyword>
<feature type="transmembrane region" description="Helical" evidence="1">
    <location>
        <begin position="186"/>
        <end position="204"/>
    </location>
</feature>
<feature type="domain" description="Phosphatidic acid phosphatase type 2/haloperoxidase" evidence="2">
    <location>
        <begin position="89"/>
        <end position="201"/>
    </location>
</feature>
<dbReference type="SMART" id="SM00014">
    <property type="entry name" value="acidPPc"/>
    <property type="match status" value="1"/>
</dbReference>
<keyword evidence="1" id="KW-0812">Transmembrane</keyword>
<feature type="transmembrane region" description="Helical" evidence="1">
    <location>
        <begin position="12"/>
        <end position="35"/>
    </location>
</feature>
<protein>
    <submittedName>
        <fullName evidence="3">Phosphatase PAP2 family protein</fullName>
    </submittedName>
</protein>
<reference evidence="3 4" key="1">
    <citation type="submission" date="2019-09" db="EMBL/GenBank/DDBJ databases">
        <title>Draft genome sequence assemblies of isolates from the urinary tract.</title>
        <authorList>
            <person name="Mores C.R."/>
            <person name="Putonti C."/>
            <person name="Wolfe A.J."/>
        </authorList>
    </citation>
    <scope>NUCLEOTIDE SEQUENCE [LARGE SCALE GENOMIC DNA]</scope>
    <source>
        <strain evidence="3 4">UMB246</strain>
    </source>
</reference>
<dbReference type="InterPro" id="IPR036938">
    <property type="entry name" value="PAP2/HPO_sf"/>
</dbReference>
<dbReference type="SUPFAM" id="SSF48317">
    <property type="entry name" value="Acid phosphatase/Vanadium-dependent haloperoxidase"/>
    <property type="match status" value="1"/>
</dbReference>
<proteinExistence type="predicted"/>
<dbReference type="PANTHER" id="PTHR14969">
    <property type="entry name" value="SPHINGOSINE-1-PHOSPHATE PHOSPHOHYDROLASE"/>
    <property type="match status" value="1"/>
</dbReference>
<comment type="caution">
    <text evidence="3">The sequence shown here is derived from an EMBL/GenBank/DDBJ whole genome shotgun (WGS) entry which is preliminary data.</text>
</comment>
<feature type="transmembrane region" description="Helical" evidence="1">
    <location>
        <begin position="55"/>
        <end position="79"/>
    </location>
</feature>
<dbReference type="AlphaFoldDB" id="A0A5N1I719"/>
<feature type="transmembrane region" description="Helical" evidence="1">
    <location>
        <begin position="126"/>
        <end position="150"/>
    </location>
</feature>
<dbReference type="OrthoDB" id="9789113at2"/>
<dbReference type="RefSeq" id="WP_151141570.1">
    <property type="nucleotide sequence ID" value="NZ_CP160084.1"/>
</dbReference>
<dbReference type="PANTHER" id="PTHR14969:SF58">
    <property type="entry name" value="UNDECAPRENYL-DIPHOSPHATASE BCRC"/>
    <property type="match status" value="1"/>
</dbReference>
<feature type="transmembrane region" description="Helical" evidence="1">
    <location>
        <begin position="86"/>
        <end position="106"/>
    </location>
</feature>
<dbReference type="Gene3D" id="1.20.144.10">
    <property type="entry name" value="Phosphatidic acid phosphatase type 2/haloperoxidase"/>
    <property type="match status" value="2"/>
</dbReference>
<evidence type="ECO:0000313" key="4">
    <source>
        <dbReference type="Proteomes" id="UP000327236"/>
    </source>
</evidence>
<evidence type="ECO:0000259" key="2">
    <source>
        <dbReference type="SMART" id="SM00014"/>
    </source>
</evidence>
<keyword evidence="1" id="KW-0472">Membrane</keyword>
<accession>A0A5N1I719</accession>
<dbReference type="EMBL" id="VYWW01000030">
    <property type="protein sequence ID" value="KAA9321352.1"/>
    <property type="molecule type" value="Genomic_DNA"/>
</dbReference>
<dbReference type="Proteomes" id="UP000327236">
    <property type="component" value="Unassembled WGS sequence"/>
</dbReference>
<gene>
    <name evidence="3" type="ORF">F6H94_06575</name>
</gene>
<sequence>MKEKNYLTCFSILAIISSAFYAFWAFSVAYQASFIKGFDKLFINLIANQNKTELFILKHLTVLANTPVVIGYTVVLVIFLLLKRKYALAGFSTFVMALANGNNWLLKHIVQRPRPAVSHLVKATGYSFPSGHSAGSMSICLVLFVVVLILMNKGLLKRLLLIILPIIPFIIGMSRIYVHVHYPSDVLGGFIEAITYFLLGLLIFQSKLFKNNNTKGYRKNPIVFLLD</sequence>
<name>A0A5N1I719_LACJE</name>